<organism evidence="4 5">
    <name type="scientific">Actinomadura rubrobrunea</name>
    <dbReference type="NCBI Taxonomy" id="115335"/>
    <lineage>
        <taxon>Bacteria</taxon>
        <taxon>Bacillati</taxon>
        <taxon>Actinomycetota</taxon>
        <taxon>Actinomycetes</taxon>
        <taxon>Streptosporangiales</taxon>
        <taxon>Thermomonosporaceae</taxon>
        <taxon>Actinomadura</taxon>
    </lineage>
</organism>
<feature type="domain" description="PAS" evidence="3">
    <location>
        <begin position="38"/>
        <end position="102"/>
    </location>
</feature>
<dbReference type="InterPro" id="IPR036457">
    <property type="entry name" value="PPM-type-like_dom_sf"/>
</dbReference>
<evidence type="ECO:0000259" key="3">
    <source>
        <dbReference type="PROSITE" id="PS50112"/>
    </source>
</evidence>
<dbReference type="CDD" id="cd16936">
    <property type="entry name" value="HATPase_RsbW-like"/>
    <property type="match status" value="1"/>
</dbReference>
<dbReference type="Pfam" id="PF01590">
    <property type="entry name" value="GAF"/>
    <property type="match status" value="1"/>
</dbReference>
<dbReference type="SMART" id="SM00065">
    <property type="entry name" value="GAF"/>
    <property type="match status" value="1"/>
</dbReference>
<dbReference type="InterPro" id="IPR000014">
    <property type="entry name" value="PAS"/>
</dbReference>
<accession>A0A9W6PVQ1</accession>
<dbReference type="InterPro" id="IPR036890">
    <property type="entry name" value="HATPase_C_sf"/>
</dbReference>
<feature type="compositionally biased region" description="Low complexity" evidence="2">
    <location>
        <begin position="682"/>
        <end position="691"/>
    </location>
</feature>
<dbReference type="InterPro" id="IPR052016">
    <property type="entry name" value="Bact_Sigma-Reg"/>
</dbReference>
<dbReference type="InterPro" id="IPR035965">
    <property type="entry name" value="PAS-like_dom_sf"/>
</dbReference>
<dbReference type="Pfam" id="PF08448">
    <property type="entry name" value="PAS_4"/>
    <property type="match status" value="1"/>
</dbReference>
<evidence type="ECO:0000313" key="4">
    <source>
        <dbReference type="EMBL" id="GLW63861.1"/>
    </source>
</evidence>
<dbReference type="PANTHER" id="PTHR43156">
    <property type="entry name" value="STAGE II SPORULATION PROTEIN E-RELATED"/>
    <property type="match status" value="1"/>
</dbReference>
<feature type="compositionally biased region" description="Pro residues" evidence="2">
    <location>
        <begin position="714"/>
        <end position="726"/>
    </location>
</feature>
<dbReference type="PANTHER" id="PTHR43156:SF2">
    <property type="entry name" value="STAGE II SPORULATION PROTEIN E"/>
    <property type="match status" value="1"/>
</dbReference>
<reference evidence="4" key="1">
    <citation type="submission" date="2023-02" db="EMBL/GenBank/DDBJ databases">
        <title>Actinomadura rubrobrunea NBRC 14622.</title>
        <authorList>
            <person name="Ichikawa N."/>
            <person name="Sato H."/>
            <person name="Tonouchi N."/>
        </authorList>
    </citation>
    <scope>NUCLEOTIDE SEQUENCE</scope>
    <source>
        <strain evidence="4">NBRC 14622</strain>
    </source>
</reference>
<dbReference type="SMART" id="SM00331">
    <property type="entry name" value="PP2C_SIG"/>
    <property type="match status" value="1"/>
</dbReference>
<dbReference type="InterPro" id="IPR029016">
    <property type="entry name" value="GAF-like_dom_sf"/>
</dbReference>
<keyword evidence="5" id="KW-1185">Reference proteome</keyword>
<feature type="compositionally biased region" description="Gly residues" evidence="2">
    <location>
        <begin position="1"/>
        <end position="10"/>
    </location>
</feature>
<protein>
    <recommendedName>
        <fullName evidence="3">PAS domain-containing protein</fullName>
    </recommendedName>
</protein>
<gene>
    <name evidence="4" type="ORF">Arub01_21050</name>
</gene>
<keyword evidence="1" id="KW-0378">Hydrolase</keyword>
<dbReference type="EMBL" id="BSRZ01000003">
    <property type="protein sequence ID" value="GLW63861.1"/>
    <property type="molecule type" value="Genomic_DNA"/>
</dbReference>
<evidence type="ECO:0000256" key="1">
    <source>
        <dbReference type="ARBA" id="ARBA00022801"/>
    </source>
</evidence>
<evidence type="ECO:0000313" key="5">
    <source>
        <dbReference type="Proteomes" id="UP001165124"/>
    </source>
</evidence>
<feature type="compositionally biased region" description="Basic and acidic residues" evidence="2">
    <location>
        <begin position="15"/>
        <end position="26"/>
    </location>
</feature>
<evidence type="ECO:0000256" key="2">
    <source>
        <dbReference type="SAM" id="MobiDB-lite"/>
    </source>
</evidence>
<dbReference type="PROSITE" id="PS50112">
    <property type="entry name" value="PAS"/>
    <property type="match status" value="1"/>
</dbReference>
<name>A0A9W6PVQ1_9ACTN</name>
<dbReference type="SUPFAM" id="SSF55781">
    <property type="entry name" value="GAF domain-like"/>
    <property type="match status" value="1"/>
</dbReference>
<feature type="region of interest" description="Disordered" evidence="2">
    <location>
        <begin position="666"/>
        <end position="691"/>
    </location>
</feature>
<dbReference type="Pfam" id="PF07228">
    <property type="entry name" value="SpoIIE"/>
    <property type="match status" value="1"/>
</dbReference>
<dbReference type="Gene3D" id="3.60.40.10">
    <property type="entry name" value="PPM-type phosphatase domain"/>
    <property type="match status" value="1"/>
</dbReference>
<dbReference type="SMART" id="SM00091">
    <property type="entry name" value="PAS"/>
    <property type="match status" value="1"/>
</dbReference>
<dbReference type="NCBIfam" id="TIGR00229">
    <property type="entry name" value="sensory_box"/>
    <property type="match status" value="1"/>
</dbReference>
<dbReference type="AlphaFoldDB" id="A0A9W6PVQ1"/>
<dbReference type="GO" id="GO:0016791">
    <property type="term" value="F:phosphatase activity"/>
    <property type="evidence" value="ECO:0007669"/>
    <property type="project" value="TreeGrafter"/>
</dbReference>
<dbReference type="Gene3D" id="3.30.565.10">
    <property type="entry name" value="Histidine kinase-like ATPase, C-terminal domain"/>
    <property type="match status" value="1"/>
</dbReference>
<comment type="caution">
    <text evidence="4">The sequence shown here is derived from an EMBL/GenBank/DDBJ whole genome shotgun (WGS) entry which is preliminary data.</text>
</comment>
<dbReference type="SUPFAM" id="SSF81606">
    <property type="entry name" value="PP2C-like"/>
    <property type="match status" value="1"/>
</dbReference>
<dbReference type="Gene3D" id="3.30.450.40">
    <property type="match status" value="1"/>
</dbReference>
<dbReference type="InterPro" id="IPR001932">
    <property type="entry name" value="PPM-type_phosphatase-like_dom"/>
</dbReference>
<sequence length="811" mass="88268">MPEGGDGGRANAGRKAADGLMRRPEEPPFEAQLPPETVLNQMEMAVIVCDRFSNIIYRNDFARRLFGIDGDDLIGHSVLSLGISEEDHEQATELARHVLKGGVWEGTFSNLRVDGTTVYTRAHAVPLRHPSGAVDGVVIFAREALRSNQREHERYGLLERVGERLAGSLELETTLRHVADTLVPQFADHCFIDLFSGDRLYRRVSRHAGGWTPPPGTWAEVGEPVSYPAGHFAAKAMNRRDAVLVEDMVRHRYSAAGMADRRLGDELGITSVISAPLLVRGELLGVMSVALSNLTRRPDPHYDGFDRDLMGAIAGRVALAIDNALLFEAERETALAFQKDLLPGERPPRLDGLEIAWRYEPARPLESHGHGIQTQVGGDWYDVIPLSAGRVGLVIGDVEGRGARAAAVMGQLRAALRAFAQDDKPPADILRKLDEWVRTMTRPQRHRSGWAPVGDDEVRPPLVSCTYFVYDAWSRVLEFANAGHDPPLLITDGEVGELTFRSEGGMLGLRSPGMGGELLFNEESAELKPGSTLVLYTDGLIDRRPRPDGEYYTREESRELVRQAVAAVADRDVETIAGAAFDAVPGDIDDDVAIVVIRTSPEELAVEERTFPAEPIMVSEARRMAADTFASWGMLDEQAELACLLVSEVVTNVVLHAAATPAPRRELVLDGPPPVRFNSGPSAADSAADSLADADDDWAVPGALAAAGAASGPLPAPVPTPEPLFDPGPLDAPVGRREPAAKEFRLRLRRGADAVWVEVFDADMRLPRIRSAGETDEGGRGLYLVDQLATRWGARPTADGKAVWFELPLRA</sequence>
<feature type="region of interest" description="Disordered" evidence="2">
    <location>
        <begin position="709"/>
        <end position="730"/>
    </location>
</feature>
<dbReference type="Gene3D" id="3.30.450.20">
    <property type="entry name" value="PAS domain"/>
    <property type="match status" value="1"/>
</dbReference>
<dbReference type="InterPro" id="IPR003018">
    <property type="entry name" value="GAF"/>
</dbReference>
<dbReference type="Proteomes" id="UP001165124">
    <property type="component" value="Unassembled WGS sequence"/>
</dbReference>
<dbReference type="InterPro" id="IPR013656">
    <property type="entry name" value="PAS_4"/>
</dbReference>
<dbReference type="SUPFAM" id="SSF55785">
    <property type="entry name" value="PYP-like sensor domain (PAS domain)"/>
    <property type="match status" value="1"/>
</dbReference>
<proteinExistence type="predicted"/>
<dbReference type="CDD" id="cd00130">
    <property type="entry name" value="PAS"/>
    <property type="match status" value="1"/>
</dbReference>
<feature type="region of interest" description="Disordered" evidence="2">
    <location>
        <begin position="1"/>
        <end position="33"/>
    </location>
</feature>